<reference evidence="3" key="1">
    <citation type="journal article" date="2014" name="Int. J. Syst. Evol. Microbiol.">
        <title>Complete genome sequence of Corynebacterium casei LMG S-19264T (=DSM 44701T), isolated from a smear-ripened cheese.</title>
        <authorList>
            <consortium name="US DOE Joint Genome Institute (JGI-PGF)"/>
            <person name="Walter F."/>
            <person name="Albersmeier A."/>
            <person name="Kalinowski J."/>
            <person name="Ruckert C."/>
        </authorList>
    </citation>
    <scope>NUCLEOTIDE SEQUENCE</scope>
    <source>
        <strain evidence="3">CCM 7684</strain>
    </source>
</reference>
<keyword evidence="1" id="KW-1133">Transmembrane helix</keyword>
<dbReference type="RefSeq" id="WP_188408965.1">
    <property type="nucleotide sequence ID" value="NZ_BMCP01000001.1"/>
</dbReference>
<accession>A0A8J2VU63</accession>
<feature type="transmembrane region" description="Helical" evidence="1">
    <location>
        <begin position="39"/>
        <end position="57"/>
    </location>
</feature>
<keyword evidence="1" id="KW-0812">Transmembrane</keyword>
<feature type="transmembrane region" description="Helical" evidence="1">
    <location>
        <begin position="77"/>
        <end position="104"/>
    </location>
</feature>
<reference evidence="3" key="2">
    <citation type="submission" date="2020-09" db="EMBL/GenBank/DDBJ databases">
        <authorList>
            <person name="Sun Q."/>
            <person name="Sedlacek I."/>
        </authorList>
    </citation>
    <scope>NUCLEOTIDE SEQUENCE</scope>
    <source>
        <strain evidence="3">CCM 7684</strain>
    </source>
</reference>
<keyword evidence="1" id="KW-0472">Membrane</keyword>
<evidence type="ECO:0000313" key="3">
    <source>
        <dbReference type="EMBL" id="GGE37960.1"/>
    </source>
</evidence>
<evidence type="ECO:0000256" key="1">
    <source>
        <dbReference type="SAM" id="Phobius"/>
    </source>
</evidence>
<organism evidence="3 4">
    <name type="scientific">Agaricicola taiwanensis</name>
    <dbReference type="NCBI Taxonomy" id="591372"/>
    <lineage>
        <taxon>Bacteria</taxon>
        <taxon>Pseudomonadati</taxon>
        <taxon>Pseudomonadota</taxon>
        <taxon>Alphaproteobacteria</taxon>
        <taxon>Rhodobacterales</taxon>
        <taxon>Paracoccaceae</taxon>
        <taxon>Agaricicola</taxon>
    </lineage>
</organism>
<name>A0A8J2VU63_9RHOB</name>
<sequence length="147" mass="15195">MHISKDLASGVLFTLLGLGGLIISTSYRMGTLAQMGPGMFPAMLNVAIAAGGAFVAVRSLMASDASAPIERFHFRPLIAVLAAIVSFGLAIRPLGLIPAIFLLVGISRLANSDGGWLETVVMSLILAAVCVGIFIYGLGLNIELGPI</sequence>
<dbReference type="Proteomes" id="UP000602745">
    <property type="component" value="Unassembled WGS sequence"/>
</dbReference>
<dbReference type="EMBL" id="BMCP01000001">
    <property type="protein sequence ID" value="GGE37960.1"/>
    <property type="molecule type" value="Genomic_DNA"/>
</dbReference>
<protein>
    <submittedName>
        <fullName evidence="3">Membrane protein</fullName>
    </submittedName>
</protein>
<dbReference type="InterPro" id="IPR009936">
    <property type="entry name" value="DUF1468"/>
</dbReference>
<gene>
    <name evidence="3" type="ORF">GCM10007276_14240</name>
</gene>
<keyword evidence="4" id="KW-1185">Reference proteome</keyword>
<feature type="transmembrane region" description="Helical" evidence="1">
    <location>
        <begin position="7"/>
        <end position="27"/>
    </location>
</feature>
<feature type="domain" description="DUF1468" evidence="2">
    <location>
        <begin position="9"/>
        <end position="141"/>
    </location>
</feature>
<evidence type="ECO:0000259" key="2">
    <source>
        <dbReference type="Pfam" id="PF07331"/>
    </source>
</evidence>
<feature type="transmembrane region" description="Helical" evidence="1">
    <location>
        <begin position="116"/>
        <end position="138"/>
    </location>
</feature>
<proteinExistence type="predicted"/>
<evidence type="ECO:0000313" key="4">
    <source>
        <dbReference type="Proteomes" id="UP000602745"/>
    </source>
</evidence>
<dbReference type="AlphaFoldDB" id="A0A8J2VU63"/>
<comment type="caution">
    <text evidence="3">The sequence shown here is derived from an EMBL/GenBank/DDBJ whole genome shotgun (WGS) entry which is preliminary data.</text>
</comment>
<dbReference type="Pfam" id="PF07331">
    <property type="entry name" value="TctB"/>
    <property type="match status" value="1"/>
</dbReference>